<dbReference type="AlphaFoldDB" id="A0A5C6RXV1"/>
<evidence type="ECO:0000256" key="1">
    <source>
        <dbReference type="ARBA" id="ARBA00023015"/>
    </source>
</evidence>
<dbReference type="PANTHER" id="PTHR30603">
    <property type="entry name" value="RNA POLYMERASE SIGMA FACTOR RPO"/>
    <property type="match status" value="1"/>
</dbReference>
<keyword evidence="10" id="KW-1185">Reference proteome</keyword>
<dbReference type="GO" id="GO:0003677">
    <property type="term" value="F:DNA binding"/>
    <property type="evidence" value="ECO:0007669"/>
    <property type="project" value="UniProtKB-KW"/>
</dbReference>
<dbReference type="Proteomes" id="UP000321721">
    <property type="component" value="Unassembled WGS sequence"/>
</dbReference>
<sequence length="287" mass="33098">MRQLKITQQITKRESKSLEKYLQEVSREGMITADEEVELAQKIKDGDDYALNKLVRANLRFVISVAKQYQNTGLTLEDLINEGNLGLIEAAKRYDHTKGFKFISYAVWWIRQSILKAAADNSRTIRLPHNRLGEIQKINKASSEFEQTMEREPTDEELSELLDMDLEKVQNSRKMSKKQASLDAPMANDDDNNSLISVIESDGTPAPNDSLIHESLSTDIERTLSYLKGMEAEVIRLFYGLSGRKEMTLEEIGNHFGLTRERIRQIKERGLRRMRRLSRTNNLQTYL</sequence>
<feature type="domain" description="RNA polymerase sigma-70 region 4" evidence="8">
    <location>
        <begin position="227"/>
        <end position="275"/>
    </location>
</feature>
<evidence type="ECO:0000313" key="10">
    <source>
        <dbReference type="Proteomes" id="UP000321721"/>
    </source>
</evidence>
<reference evidence="9 10" key="1">
    <citation type="submission" date="2019-08" db="EMBL/GenBank/DDBJ databases">
        <title>Genome of Vicingus serpentipes NCIMB 15042.</title>
        <authorList>
            <person name="Bowman J.P."/>
        </authorList>
    </citation>
    <scope>NUCLEOTIDE SEQUENCE [LARGE SCALE GENOMIC DNA]</scope>
    <source>
        <strain evidence="9 10">NCIMB 15042</strain>
    </source>
</reference>
<evidence type="ECO:0000256" key="2">
    <source>
        <dbReference type="ARBA" id="ARBA00023082"/>
    </source>
</evidence>
<dbReference type="GO" id="GO:0016987">
    <property type="term" value="F:sigma factor activity"/>
    <property type="evidence" value="ECO:0007669"/>
    <property type="project" value="UniProtKB-KW"/>
</dbReference>
<feature type="domain" description="RNA polymerase sigma-70 region 3" evidence="6">
    <location>
        <begin position="134"/>
        <end position="209"/>
    </location>
</feature>
<keyword evidence="4" id="KW-0804">Transcription</keyword>
<accession>A0A5C6RXV1</accession>
<dbReference type="InterPro" id="IPR013324">
    <property type="entry name" value="RNA_pol_sigma_r3/r4-like"/>
</dbReference>
<keyword evidence="2" id="KW-0731">Sigma factor</keyword>
<dbReference type="Gene3D" id="1.10.601.10">
    <property type="entry name" value="RNA Polymerase Primary Sigma Factor"/>
    <property type="match status" value="1"/>
</dbReference>
<dbReference type="InterPro" id="IPR036388">
    <property type="entry name" value="WH-like_DNA-bd_sf"/>
</dbReference>
<dbReference type="Pfam" id="PF00140">
    <property type="entry name" value="Sigma70_r1_2"/>
    <property type="match status" value="1"/>
</dbReference>
<dbReference type="InterPro" id="IPR000943">
    <property type="entry name" value="RNA_pol_sigma70"/>
</dbReference>
<dbReference type="Gene3D" id="1.10.10.10">
    <property type="entry name" value="Winged helix-like DNA-binding domain superfamily/Winged helix DNA-binding domain"/>
    <property type="match status" value="2"/>
</dbReference>
<keyword evidence="3" id="KW-0238">DNA-binding</keyword>
<feature type="domain" description="RNA polymerase sigma-70 region 2" evidence="7">
    <location>
        <begin position="54"/>
        <end position="124"/>
    </location>
</feature>
<dbReference type="SUPFAM" id="SSF88946">
    <property type="entry name" value="Sigma2 domain of RNA polymerase sigma factors"/>
    <property type="match status" value="1"/>
</dbReference>
<dbReference type="Pfam" id="PF04545">
    <property type="entry name" value="Sigma70_r4"/>
    <property type="match status" value="1"/>
</dbReference>
<proteinExistence type="predicted"/>
<dbReference type="InterPro" id="IPR007624">
    <property type="entry name" value="RNA_pol_sigma70_r3"/>
</dbReference>
<dbReference type="CDD" id="cd06171">
    <property type="entry name" value="Sigma70_r4"/>
    <property type="match status" value="1"/>
</dbReference>
<dbReference type="InterPro" id="IPR009042">
    <property type="entry name" value="RNA_pol_sigma70_r1_2"/>
</dbReference>
<dbReference type="EMBL" id="VOOS01000001">
    <property type="protein sequence ID" value="TXB66679.1"/>
    <property type="molecule type" value="Genomic_DNA"/>
</dbReference>
<dbReference type="InterPro" id="IPR007630">
    <property type="entry name" value="RNA_pol_sigma70_r4"/>
</dbReference>
<dbReference type="InterPro" id="IPR014284">
    <property type="entry name" value="RNA_pol_sigma-70_dom"/>
</dbReference>
<feature type="domain" description="RNA polymerase sigma-70 region 1.2" evidence="5">
    <location>
        <begin position="17"/>
        <end position="48"/>
    </location>
</feature>
<keyword evidence="1" id="KW-0805">Transcription regulation</keyword>
<dbReference type="InterPro" id="IPR007627">
    <property type="entry name" value="RNA_pol_sigma70_r2"/>
</dbReference>
<evidence type="ECO:0000259" key="5">
    <source>
        <dbReference type="Pfam" id="PF00140"/>
    </source>
</evidence>
<dbReference type="Pfam" id="PF04542">
    <property type="entry name" value="Sigma70_r2"/>
    <property type="match status" value="1"/>
</dbReference>
<dbReference type="SUPFAM" id="SSF88659">
    <property type="entry name" value="Sigma3 and sigma4 domains of RNA polymerase sigma factors"/>
    <property type="match status" value="2"/>
</dbReference>
<organism evidence="9 10">
    <name type="scientific">Vicingus serpentipes</name>
    <dbReference type="NCBI Taxonomy" id="1926625"/>
    <lineage>
        <taxon>Bacteria</taxon>
        <taxon>Pseudomonadati</taxon>
        <taxon>Bacteroidota</taxon>
        <taxon>Flavobacteriia</taxon>
        <taxon>Flavobacteriales</taxon>
        <taxon>Vicingaceae</taxon>
        <taxon>Vicingus</taxon>
    </lineage>
</organism>
<gene>
    <name evidence="9" type="ORF">FRY74_00410</name>
</gene>
<evidence type="ECO:0000259" key="6">
    <source>
        <dbReference type="Pfam" id="PF04539"/>
    </source>
</evidence>
<dbReference type="InterPro" id="IPR013325">
    <property type="entry name" value="RNA_pol_sigma_r2"/>
</dbReference>
<dbReference type="GO" id="GO:0006352">
    <property type="term" value="P:DNA-templated transcription initiation"/>
    <property type="evidence" value="ECO:0007669"/>
    <property type="project" value="InterPro"/>
</dbReference>
<dbReference type="PANTHER" id="PTHR30603:SF47">
    <property type="entry name" value="RNA POLYMERASE SIGMA FACTOR SIGD, CHLOROPLASTIC"/>
    <property type="match status" value="1"/>
</dbReference>
<protein>
    <submittedName>
        <fullName evidence="9">RNA polymerase sigma factor RpoD/SigA</fullName>
    </submittedName>
</protein>
<dbReference type="PIRSF" id="PIRSF000770">
    <property type="entry name" value="RNA_pol_sigma-SigE/K"/>
    <property type="match status" value="1"/>
</dbReference>
<evidence type="ECO:0000259" key="7">
    <source>
        <dbReference type="Pfam" id="PF04542"/>
    </source>
</evidence>
<dbReference type="InterPro" id="IPR050239">
    <property type="entry name" value="Sigma-70_RNA_pol_init_factors"/>
</dbReference>
<evidence type="ECO:0000256" key="4">
    <source>
        <dbReference type="ARBA" id="ARBA00023163"/>
    </source>
</evidence>
<comment type="caution">
    <text evidence="9">The sequence shown here is derived from an EMBL/GenBank/DDBJ whole genome shotgun (WGS) entry which is preliminary data.</text>
</comment>
<dbReference type="NCBIfam" id="TIGR02937">
    <property type="entry name" value="sigma70-ECF"/>
    <property type="match status" value="1"/>
</dbReference>
<evidence type="ECO:0000256" key="3">
    <source>
        <dbReference type="ARBA" id="ARBA00023125"/>
    </source>
</evidence>
<evidence type="ECO:0000313" key="9">
    <source>
        <dbReference type="EMBL" id="TXB66679.1"/>
    </source>
</evidence>
<dbReference type="PRINTS" id="PR00046">
    <property type="entry name" value="SIGMA70FCT"/>
</dbReference>
<evidence type="ECO:0000259" key="8">
    <source>
        <dbReference type="Pfam" id="PF04545"/>
    </source>
</evidence>
<dbReference type="RefSeq" id="WP_147097537.1">
    <property type="nucleotide sequence ID" value="NZ_VOOS01000001.1"/>
</dbReference>
<name>A0A5C6RXV1_9FLAO</name>
<dbReference type="OrthoDB" id="9809557at2"/>
<dbReference type="Pfam" id="PF04539">
    <property type="entry name" value="Sigma70_r3"/>
    <property type="match status" value="1"/>
</dbReference>